<evidence type="ECO:0000259" key="9">
    <source>
        <dbReference type="PROSITE" id="PS50811"/>
    </source>
</evidence>
<dbReference type="InterPro" id="IPR003657">
    <property type="entry name" value="WRKY_dom"/>
</dbReference>
<keyword evidence="3" id="KW-0238">DNA-binding</keyword>
<dbReference type="GO" id="GO:0000976">
    <property type="term" value="F:transcription cis-regulatory region binding"/>
    <property type="evidence" value="ECO:0007669"/>
    <property type="project" value="TreeGrafter"/>
</dbReference>
<feature type="region of interest" description="Disordered" evidence="8">
    <location>
        <begin position="88"/>
        <end position="107"/>
    </location>
</feature>
<dbReference type="InterPro" id="IPR044810">
    <property type="entry name" value="WRKY_plant"/>
</dbReference>
<comment type="function">
    <text evidence="6">Transcription factor. Interacts specifically with the W box (5'-(T)TGAC[CT]-3'), a frequently occurring elicitor-responsive cis-acting element.</text>
</comment>
<gene>
    <name evidence="11" type="primary">LOC101513524</name>
</gene>
<comment type="subcellular location">
    <subcellularLocation>
        <location evidence="1">Nucleus</location>
    </subcellularLocation>
</comment>
<dbReference type="PROSITE" id="PS50811">
    <property type="entry name" value="WRKY"/>
    <property type="match status" value="1"/>
</dbReference>
<dbReference type="RefSeq" id="XP_004486508.1">
    <property type="nucleotide sequence ID" value="XM_004486451.3"/>
</dbReference>
<keyword evidence="5" id="KW-0539">Nucleus</keyword>
<evidence type="ECO:0000256" key="6">
    <source>
        <dbReference type="ARBA" id="ARBA00059805"/>
    </source>
</evidence>
<dbReference type="GO" id="GO:0003700">
    <property type="term" value="F:DNA-binding transcription factor activity"/>
    <property type="evidence" value="ECO:0007669"/>
    <property type="project" value="InterPro"/>
</dbReference>
<dbReference type="Gene3D" id="2.20.25.80">
    <property type="entry name" value="WRKY domain"/>
    <property type="match status" value="1"/>
</dbReference>
<dbReference type="GeneID" id="101513524"/>
<feature type="compositionally biased region" description="Polar residues" evidence="8">
    <location>
        <begin position="469"/>
        <end position="478"/>
    </location>
</feature>
<feature type="region of interest" description="Disordered" evidence="8">
    <location>
        <begin position="279"/>
        <end position="378"/>
    </location>
</feature>
<dbReference type="PaxDb" id="3827-XP_004486508.1"/>
<evidence type="ECO:0000256" key="8">
    <source>
        <dbReference type="SAM" id="MobiDB-lite"/>
    </source>
</evidence>
<feature type="compositionally biased region" description="Polar residues" evidence="8">
    <location>
        <begin position="322"/>
        <end position="360"/>
    </location>
</feature>
<reference evidence="10" key="1">
    <citation type="journal article" date="2013" name="Nat. Biotechnol.">
        <title>Draft genome sequence of chickpea (Cicer arietinum) provides a resource for trait improvement.</title>
        <authorList>
            <person name="Varshney R.K."/>
            <person name="Song C."/>
            <person name="Saxena R.K."/>
            <person name="Azam S."/>
            <person name="Yu S."/>
            <person name="Sharpe A.G."/>
            <person name="Cannon S."/>
            <person name="Baek J."/>
            <person name="Rosen B.D."/>
            <person name="Tar'an B."/>
            <person name="Millan T."/>
            <person name="Zhang X."/>
            <person name="Ramsay L.D."/>
            <person name="Iwata A."/>
            <person name="Wang Y."/>
            <person name="Nelson W."/>
            <person name="Farmer A.D."/>
            <person name="Gaur P.M."/>
            <person name="Soderlund C."/>
            <person name="Penmetsa R.V."/>
            <person name="Xu C."/>
            <person name="Bharti A.K."/>
            <person name="He W."/>
            <person name="Winter P."/>
            <person name="Zhao S."/>
            <person name="Hane J.K."/>
            <person name="Carrasquilla-Garcia N."/>
            <person name="Condie J.A."/>
            <person name="Upadhyaya H.D."/>
            <person name="Luo M.C."/>
            <person name="Thudi M."/>
            <person name="Gowda C.L."/>
            <person name="Singh N.P."/>
            <person name="Lichtenzveig J."/>
            <person name="Gali K.K."/>
            <person name="Rubio J."/>
            <person name="Nadarajan N."/>
            <person name="Dolezel J."/>
            <person name="Bansal K.C."/>
            <person name="Xu X."/>
            <person name="Edwards D."/>
            <person name="Zhang G."/>
            <person name="Kahl G."/>
            <person name="Gil J."/>
            <person name="Singh K.B."/>
            <person name="Datta S.K."/>
            <person name="Jackson S.A."/>
            <person name="Wang J."/>
            <person name="Cook D.R."/>
        </authorList>
    </citation>
    <scope>NUCLEOTIDE SEQUENCE [LARGE SCALE GENOMIC DNA]</scope>
    <source>
        <strain evidence="10">cv. CDC Frontier</strain>
    </source>
</reference>
<dbReference type="AlphaFoldDB" id="A0A1S2XDA2"/>
<dbReference type="InterPro" id="IPR036576">
    <property type="entry name" value="WRKY_dom_sf"/>
</dbReference>
<dbReference type="SUPFAM" id="SSF118290">
    <property type="entry name" value="WRKY DNA-binding domain"/>
    <property type="match status" value="1"/>
</dbReference>
<accession>A0A1S2XDA2</accession>
<dbReference type="STRING" id="3827.A0A1S2XDA2"/>
<dbReference type="eggNOG" id="ENOG502QU8N">
    <property type="taxonomic scope" value="Eukaryota"/>
</dbReference>
<feature type="compositionally biased region" description="Low complexity" evidence="8">
    <location>
        <begin position="368"/>
        <end position="378"/>
    </location>
</feature>
<dbReference type="SMART" id="SM00774">
    <property type="entry name" value="WRKY"/>
    <property type="match status" value="1"/>
</dbReference>
<evidence type="ECO:0000256" key="7">
    <source>
        <dbReference type="ARBA" id="ARBA00060761"/>
    </source>
</evidence>
<dbReference type="OrthoDB" id="1937086at2759"/>
<dbReference type="KEGG" id="cam:101513524"/>
<keyword evidence="2" id="KW-0805">Transcription regulation</keyword>
<comment type="similarity">
    <text evidence="7">Belongs to the WRKY group II-e family.</text>
</comment>
<dbReference type="GO" id="GO:0005634">
    <property type="term" value="C:nucleus"/>
    <property type="evidence" value="ECO:0007669"/>
    <property type="project" value="UniProtKB-SubCell"/>
</dbReference>
<dbReference type="Proteomes" id="UP000087171">
    <property type="component" value="Chromosome Ca1"/>
</dbReference>
<sequence>MCSIFVSIFTTMENNNYQGDLTDIIRASGGAEPQQHHDQWHHNHNHDQFSSDIHPLSFSSILEGTNNIFGDPLYSTLRDPFLQQLDTATNTTGSSSSSSTSSSTSYFNITTTSTTTSTSLEQQGVSIIDVASSAGVALDHQHHDIMRSRRPICKNIFSNMIQISPNNAKLLPYDSNSNIMAPSPRPIINKPSSSSAIVNVSPNININAKDSLLDNNNTGGGGVQISSSRNTNLKRRKNQAKKVVCIPAPAAANSRQTGEVVPSDLWAWRKYGQKPIKGSPYPRGYYRCSSSKGCSARKQVERSRTDPNMLVITYTSEHNHPWPTQRNALAGSTRSQPTKNNNASIKNSSETSSQLENNTTKPKEEESNNNSDGNDSPVNVNAVKEEMELDIEKQFEMDEGEFSDGLSYKPTMIESNQSHEDFFAELGEIEADPLNLLFNQGFGSSNVDDHQRESSSKGLDPFHLFDWSGDNNTNNSFEEPNKRRL</sequence>
<evidence type="ECO:0000313" key="10">
    <source>
        <dbReference type="Proteomes" id="UP000087171"/>
    </source>
</evidence>
<protein>
    <submittedName>
        <fullName evidence="11">Probable WRKY transcription factor 14</fullName>
    </submittedName>
</protein>
<feature type="domain" description="WRKY" evidence="9">
    <location>
        <begin position="257"/>
        <end position="323"/>
    </location>
</feature>
<reference evidence="11" key="2">
    <citation type="submission" date="2025-08" db="UniProtKB">
        <authorList>
            <consortium name="RefSeq"/>
        </authorList>
    </citation>
    <scope>IDENTIFICATION</scope>
    <source>
        <tissue evidence="11">Etiolated seedlings</tissue>
    </source>
</reference>
<feature type="region of interest" description="Disordered" evidence="8">
    <location>
        <begin position="446"/>
        <end position="485"/>
    </location>
</feature>
<evidence type="ECO:0000256" key="5">
    <source>
        <dbReference type="ARBA" id="ARBA00023242"/>
    </source>
</evidence>
<dbReference type="FunFam" id="2.20.25.80:FF:000005">
    <property type="entry name" value="probable WRKY transcription factor 14"/>
    <property type="match status" value="1"/>
</dbReference>
<dbReference type="PANTHER" id="PTHR32096:SF18">
    <property type="entry name" value="DISEASE RESISTANCE PROTEIN RRS1B-RELATED"/>
    <property type="match status" value="1"/>
</dbReference>
<dbReference type="Pfam" id="PF03106">
    <property type="entry name" value="WRKY"/>
    <property type="match status" value="1"/>
</dbReference>
<organism evidence="10 11">
    <name type="scientific">Cicer arietinum</name>
    <name type="common">Chickpea</name>
    <name type="synonym">Garbanzo</name>
    <dbReference type="NCBI Taxonomy" id="3827"/>
    <lineage>
        <taxon>Eukaryota</taxon>
        <taxon>Viridiplantae</taxon>
        <taxon>Streptophyta</taxon>
        <taxon>Embryophyta</taxon>
        <taxon>Tracheophyta</taxon>
        <taxon>Spermatophyta</taxon>
        <taxon>Magnoliopsida</taxon>
        <taxon>eudicotyledons</taxon>
        <taxon>Gunneridae</taxon>
        <taxon>Pentapetalae</taxon>
        <taxon>rosids</taxon>
        <taxon>fabids</taxon>
        <taxon>Fabales</taxon>
        <taxon>Fabaceae</taxon>
        <taxon>Papilionoideae</taxon>
        <taxon>50 kb inversion clade</taxon>
        <taxon>NPAAA clade</taxon>
        <taxon>Hologalegina</taxon>
        <taxon>IRL clade</taxon>
        <taxon>Cicereae</taxon>
        <taxon>Cicer</taxon>
    </lineage>
</organism>
<name>A0A1S2XDA2_CICAR</name>
<keyword evidence="4" id="KW-0804">Transcription</keyword>
<proteinExistence type="inferred from homology"/>
<dbReference type="PANTHER" id="PTHR32096">
    <property type="entry name" value="WRKY TRANSCRIPTION FACTOR 30-RELATED-RELATED"/>
    <property type="match status" value="1"/>
</dbReference>
<keyword evidence="10" id="KW-1185">Reference proteome</keyword>
<evidence type="ECO:0000256" key="3">
    <source>
        <dbReference type="ARBA" id="ARBA00023125"/>
    </source>
</evidence>
<evidence type="ECO:0000256" key="4">
    <source>
        <dbReference type="ARBA" id="ARBA00023163"/>
    </source>
</evidence>
<evidence type="ECO:0000313" key="11">
    <source>
        <dbReference type="RefSeq" id="XP_004486508.1"/>
    </source>
</evidence>
<evidence type="ECO:0000256" key="2">
    <source>
        <dbReference type="ARBA" id="ARBA00023015"/>
    </source>
</evidence>
<evidence type="ECO:0000256" key="1">
    <source>
        <dbReference type="ARBA" id="ARBA00004123"/>
    </source>
</evidence>